<reference evidence="3" key="2">
    <citation type="submission" date="2020-11" db="EMBL/GenBank/DDBJ databases">
        <authorList>
            <person name="Cecchin M."/>
            <person name="Marcolungo L."/>
            <person name="Rossato M."/>
            <person name="Girolomoni L."/>
            <person name="Cosentino E."/>
            <person name="Cuine S."/>
            <person name="Li-Beisson Y."/>
            <person name="Delledonne M."/>
            <person name="Ballottari M."/>
        </authorList>
    </citation>
    <scope>NUCLEOTIDE SEQUENCE</scope>
    <source>
        <strain evidence="3">211/11P</strain>
        <tissue evidence="3">Whole cell</tissue>
    </source>
</reference>
<organism evidence="3 4">
    <name type="scientific">Chlorella vulgaris</name>
    <name type="common">Green alga</name>
    <dbReference type="NCBI Taxonomy" id="3077"/>
    <lineage>
        <taxon>Eukaryota</taxon>
        <taxon>Viridiplantae</taxon>
        <taxon>Chlorophyta</taxon>
        <taxon>core chlorophytes</taxon>
        <taxon>Trebouxiophyceae</taxon>
        <taxon>Chlorellales</taxon>
        <taxon>Chlorellaceae</taxon>
        <taxon>Chlorella clade</taxon>
        <taxon>Chlorella</taxon>
    </lineage>
</organism>
<dbReference type="OrthoDB" id="37537at2759"/>
<dbReference type="PANTHER" id="PTHR43625:SF40">
    <property type="entry name" value="ALDO-KETO REDUCTASE YAKC [NADP(+)]"/>
    <property type="match status" value="1"/>
</dbReference>
<evidence type="ECO:0000313" key="3">
    <source>
        <dbReference type="EMBL" id="KAI3436042.1"/>
    </source>
</evidence>
<evidence type="ECO:0000259" key="2">
    <source>
        <dbReference type="Pfam" id="PF00248"/>
    </source>
</evidence>
<accession>A0A9D4TWZ5</accession>
<dbReference type="SUPFAM" id="SSF51430">
    <property type="entry name" value="NAD(P)-linked oxidoreductase"/>
    <property type="match status" value="1"/>
</dbReference>
<comment type="caution">
    <text evidence="3">The sequence shown here is derived from an EMBL/GenBank/DDBJ whole genome shotgun (WGS) entry which is preliminary data.</text>
</comment>
<sequence length="300" mass="33310">MAPLPMRKLGQGFEVSCLGLGLMGMTALYSTNPVPPSDCMATIRRAIERGCTFFDTAELYNVGLTENNNEQLLGEAIKGLPRDSIKIATKWGLYLKDGEFGMDGSRQSCRHAIERSLKYLGVDYVDIYYLHRKDPKVPIEESMAAMKELLDEGKIRHIGVSEVSAADLRKAAAIAPISAYQLEWSLWSRDAEAEIIPLCRELGIGIVSYSPLGRGFLSGTIKSPADLSEDDFRRVGQPRFAEEAFKKNMEMVEKLRAVATRKGCTPSQLALAWVLAQGDDVVPIPGKFLAAWFRRFLSLR</sequence>
<reference evidence="3" key="1">
    <citation type="journal article" date="2019" name="Plant J.">
        <title>Chlorella vulgaris genome assembly and annotation reveals the molecular basis for metabolic acclimation to high light conditions.</title>
        <authorList>
            <person name="Cecchin M."/>
            <person name="Marcolungo L."/>
            <person name="Rossato M."/>
            <person name="Girolomoni L."/>
            <person name="Cosentino E."/>
            <person name="Cuine S."/>
            <person name="Li-Beisson Y."/>
            <person name="Delledonne M."/>
            <person name="Ballottari M."/>
        </authorList>
    </citation>
    <scope>NUCLEOTIDE SEQUENCE</scope>
    <source>
        <strain evidence="3">211/11P</strain>
    </source>
</reference>
<protein>
    <recommendedName>
        <fullName evidence="2">NADP-dependent oxidoreductase domain-containing protein</fullName>
    </recommendedName>
</protein>
<dbReference type="Proteomes" id="UP001055712">
    <property type="component" value="Unassembled WGS sequence"/>
</dbReference>
<dbReference type="Gene3D" id="3.20.20.100">
    <property type="entry name" value="NADP-dependent oxidoreductase domain"/>
    <property type="match status" value="1"/>
</dbReference>
<feature type="domain" description="NADP-dependent oxidoreductase" evidence="2">
    <location>
        <begin position="18"/>
        <end position="286"/>
    </location>
</feature>
<proteinExistence type="predicted"/>
<dbReference type="GO" id="GO:0016491">
    <property type="term" value="F:oxidoreductase activity"/>
    <property type="evidence" value="ECO:0007669"/>
    <property type="project" value="UniProtKB-KW"/>
</dbReference>
<dbReference type="EMBL" id="SIDB01000002">
    <property type="protein sequence ID" value="KAI3436042.1"/>
    <property type="molecule type" value="Genomic_DNA"/>
</dbReference>
<dbReference type="AlphaFoldDB" id="A0A9D4TWZ5"/>
<name>A0A9D4TWZ5_CHLVU</name>
<dbReference type="InterPro" id="IPR050791">
    <property type="entry name" value="Aldo-Keto_reductase"/>
</dbReference>
<gene>
    <name evidence="3" type="ORF">D9Q98_002099</name>
</gene>
<keyword evidence="1" id="KW-0560">Oxidoreductase</keyword>
<keyword evidence="4" id="KW-1185">Reference proteome</keyword>
<evidence type="ECO:0000313" key="4">
    <source>
        <dbReference type="Proteomes" id="UP001055712"/>
    </source>
</evidence>
<dbReference type="Pfam" id="PF00248">
    <property type="entry name" value="Aldo_ket_red"/>
    <property type="match status" value="1"/>
</dbReference>
<dbReference type="InterPro" id="IPR036812">
    <property type="entry name" value="NAD(P)_OxRdtase_dom_sf"/>
</dbReference>
<dbReference type="PANTHER" id="PTHR43625">
    <property type="entry name" value="AFLATOXIN B1 ALDEHYDE REDUCTASE"/>
    <property type="match status" value="1"/>
</dbReference>
<dbReference type="GO" id="GO:0005737">
    <property type="term" value="C:cytoplasm"/>
    <property type="evidence" value="ECO:0007669"/>
    <property type="project" value="TreeGrafter"/>
</dbReference>
<evidence type="ECO:0000256" key="1">
    <source>
        <dbReference type="ARBA" id="ARBA00023002"/>
    </source>
</evidence>
<dbReference type="InterPro" id="IPR023210">
    <property type="entry name" value="NADP_OxRdtase_dom"/>
</dbReference>